<keyword evidence="8" id="KW-0560">Oxidoreductase</keyword>
<dbReference type="InterPro" id="IPR002401">
    <property type="entry name" value="Cyt_P450_E_grp-I"/>
</dbReference>
<evidence type="ECO:0000313" key="14">
    <source>
        <dbReference type="EMBL" id="TVY56452.1"/>
    </source>
</evidence>
<dbReference type="GO" id="GO:0020037">
    <property type="term" value="F:heme binding"/>
    <property type="evidence" value="ECO:0007669"/>
    <property type="project" value="InterPro"/>
</dbReference>
<comment type="cofactor">
    <cofactor evidence="1 12">
        <name>heme</name>
        <dbReference type="ChEBI" id="CHEBI:30413"/>
    </cofactor>
</comment>
<reference evidence="14 15" key="1">
    <citation type="submission" date="2018-05" db="EMBL/GenBank/DDBJ databases">
        <title>Whole genome sequencing for identification of molecular markers to develop diagnostic detection tools for the regulated plant pathogen Lachnellula willkommii.</title>
        <authorList>
            <person name="Giroux E."/>
            <person name="Bilodeau G."/>
        </authorList>
    </citation>
    <scope>NUCLEOTIDE SEQUENCE [LARGE SCALE GENOMIC DNA]</scope>
    <source>
        <strain evidence="14 15">CBS 625.97</strain>
    </source>
</reference>
<dbReference type="OrthoDB" id="6692864at2759"/>
<evidence type="ECO:0000256" key="4">
    <source>
        <dbReference type="ARBA" id="ARBA00022617"/>
    </source>
</evidence>
<evidence type="ECO:0000256" key="7">
    <source>
        <dbReference type="ARBA" id="ARBA00022989"/>
    </source>
</evidence>
<keyword evidence="9 12" id="KW-0408">Iron</keyword>
<dbReference type="PRINTS" id="PR00385">
    <property type="entry name" value="P450"/>
</dbReference>
<dbReference type="Gene3D" id="1.10.630.10">
    <property type="entry name" value="Cytochrome P450"/>
    <property type="match status" value="1"/>
</dbReference>
<evidence type="ECO:0000256" key="10">
    <source>
        <dbReference type="ARBA" id="ARBA00023033"/>
    </source>
</evidence>
<evidence type="ECO:0000313" key="15">
    <source>
        <dbReference type="Proteomes" id="UP000481288"/>
    </source>
</evidence>
<evidence type="ECO:0000256" key="8">
    <source>
        <dbReference type="ARBA" id="ARBA00023002"/>
    </source>
</evidence>
<gene>
    <name evidence="14" type="primary">FCK2</name>
    <name evidence="14" type="ORF">LCER1_G003459</name>
</gene>
<dbReference type="PRINTS" id="PR00463">
    <property type="entry name" value="EP450I"/>
</dbReference>
<dbReference type="GO" id="GO:1902181">
    <property type="term" value="P:verruculogen biosynthetic process"/>
    <property type="evidence" value="ECO:0007669"/>
    <property type="project" value="UniProtKB-ARBA"/>
</dbReference>
<comment type="subcellular location">
    <subcellularLocation>
        <location evidence="2">Membrane</location>
    </subcellularLocation>
</comment>
<dbReference type="Pfam" id="PF00067">
    <property type="entry name" value="p450"/>
    <property type="match status" value="1"/>
</dbReference>
<dbReference type="Proteomes" id="UP000481288">
    <property type="component" value="Unassembled WGS sequence"/>
</dbReference>
<keyword evidence="7 13" id="KW-1133">Transmembrane helix</keyword>
<dbReference type="GO" id="GO:0016020">
    <property type="term" value="C:membrane"/>
    <property type="evidence" value="ECO:0007669"/>
    <property type="project" value="UniProtKB-SubCell"/>
</dbReference>
<evidence type="ECO:0000256" key="3">
    <source>
        <dbReference type="ARBA" id="ARBA00010617"/>
    </source>
</evidence>
<dbReference type="InterPro" id="IPR001128">
    <property type="entry name" value="Cyt_P450"/>
</dbReference>
<dbReference type="InterPro" id="IPR050121">
    <property type="entry name" value="Cytochrome_P450_monoxygenase"/>
</dbReference>
<organism evidence="14 15">
    <name type="scientific">Lachnellula cervina</name>
    <dbReference type="NCBI Taxonomy" id="1316786"/>
    <lineage>
        <taxon>Eukaryota</taxon>
        <taxon>Fungi</taxon>
        <taxon>Dikarya</taxon>
        <taxon>Ascomycota</taxon>
        <taxon>Pezizomycotina</taxon>
        <taxon>Leotiomycetes</taxon>
        <taxon>Helotiales</taxon>
        <taxon>Lachnaceae</taxon>
        <taxon>Lachnellula</taxon>
    </lineage>
</organism>
<evidence type="ECO:0000256" key="2">
    <source>
        <dbReference type="ARBA" id="ARBA00004370"/>
    </source>
</evidence>
<dbReference type="FunFam" id="1.10.630.10:FF:000063">
    <property type="entry name" value="Cytochrome P450 monooxygenase"/>
    <property type="match status" value="1"/>
</dbReference>
<comment type="caution">
    <text evidence="14">The sequence shown here is derived from an EMBL/GenBank/DDBJ whole genome shotgun (WGS) entry which is preliminary data.</text>
</comment>
<evidence type="ECO:0000256" key="1">
    <source>
        <dbReference type="ARBA" id="ARBA00001971"/>
    </source>
</evidence>
<sequence length="562" mass="62876">MDAATLQAVALVGAVLGVVSHLGYFIHGEHHMHGTRFILSFFAITTFLFVSVIRLDGNHSYTAASQTTAVASISYLSTLTLSILTYRAFFHPLRNFPGPFSAKLSNFSHVLRILKESRNYIEVDKLHQEYGEFVRVGPNELTTISPDAVAIISGTGSKCSKAGCTLSFAVYFVDITNANQCTTRYPNVSLHLTRSRVLHDKRRKIWDRAFTMKALREYESRVRTFTNQLISVLDSKTGQSIDASRWFNFYSFDIMGDMAFGKSFDMMKSGEKHSAIEILHGAMKPLGVIAPISWLLPLLMDIPGLSGPIKKFIQYNKDRVAIRKENTPETPDLFSWLIDAEKASNDPIHKDPRWLWGDSALIVVAGSDTTTATLTHIFYHLARSPKVSSTLRKELDAFYQPGSESEFKDLQEAPYLNGVINEALRLHPAVPSGLPRLTPPEGITIGSTYIPGNVQISTPFWSMGRLESCYKNAEEFLPERWGEDSELILDKSVFVPFSSGPYGCVGKNLALMELRNVVARIVTEFDTKFAPGEDGRVLMEESKDTFTMELAPLELVFTKRKE</sequence>
<evidence type="ECO:0000256" key="12">
    <source>
        <dbReference type="PIRSR" id="PIRSR602401-1"/>
    </source>
</evidence>
<accession>A0A7D8US73</accession>
<dbReference type="CDD" id="cd11061">
    <property type="entry name" value="CYP67-like"/>
    <property type="match status" value="1"/>
</dbReference>
<feature type="binding site" description="axial binding residue" evidence="12">
    <location>
        <position position="504"/>
    </location>
    <ligand>
        <name>heme</name>
        <dbReference type="ChEBI" id="CHEBI:30413"/>
    </ligand>
    <ligandPart>
        <name>Fe</name>
        <dbReference type="ChEBI" id="CHEBI:18248"/>
    </ligandPart>
</feature>
<dbReference type="PANTHER" id="PTHR24305">
    <property type="entry name" value="CYTOCHROME P450"/>
    <property type="match status" value="1"/>
</dbReference>
<dbReference type="SUPFAM" id="SSF48264">
    <property type="entry name" value="Cytochrome P450"/>
    <property type="match status" value="1"/>
</dbReference>
<dbReference type="GO" id="GO:0005506">
    <property type="term" value="F:iron ion binding"/>
    <property type="evidence" value="ECO:0007669"/>
    <property type="project" value="InterPro"/>
</dbReference>
<evidence type="ECO:0000256" key="13">
    <source>
        <dbReference type="SAM" id="Phobius"/>
    </source>
</evidence>
<keyword evidence="11 13" id="KW-0472">Membrane</keyword>
<dbReference type="InterPro" id="IPR036396">
    <property type="entry name" value="Cyt_P450_sf"/>
</dbReference>
<feature type="transmembrane region" description="Helical" evidence="13">
    <location>
        <begin position="67"/>
        <end position="86"/>
    </location>
</feature>
<feature type="transmembrane region" description="Helical" evidence="13">
    <location>
        <begin position="6"/>
        <end position="25"/>
    </location>
</feature>
<keyword evidence="10 14" id="KW-0503">Monooxygenase</keyword>
<proteinExistence type="inferred from homology"/>
<protein>
    <submittedName>
        <fullName evidence="14">Cytochrome P450 monooxygenase FCK2</fullName>
    </submittedName>
</protein>
<evidence type="ECO:0000256" key="11">
    <source>
        <dbReference type="ARBA" id="ARBA00023136"/>
    </source>
</evidence>
<evidence type="ECO:0000256" key="5">
    <source>
        <dbReference type="ARBA" id="ARBA00022692"/>
    </source>
</evidence>
<evidence type="ECO:0000256" key="6">
    <source>
        <dbReference type="ARBA" id="ARBA00022723"/>
    </source>
</evidence>
<dbReference type="GO" id="GO:0004497">
    <property type="term" value="F:monooxygenase activity"/>
    <property type="evidence" value="ECO:0007669"/>
    <property type="project" value="UniProtKB-KW"/>
</dbReference>
<feature type="transmembrane region" description="Helical" evidence="13">
    <location>
        <begin position="37"/>
        <end position="55"/>
    </location>
</feature>
<dbReference type="AlphaFoldDB" id="A0A7D8US73"/>
<keyword evidence="6 12" id="KW-0479">Metal-binding</keyword>
<comment type="similarity">
    <text evidence="3">Belongs to the cytochrome P450 family.</text>
</comment>
<evidence type="ECO:0000256" key="9">
    <source>
        <dbReference type="ARBA" id="ARBA00023004"/>
    </source>
</evidence>
<name>A0A7D8US73_9HELO</name>
<keyword evidence="5 13" id="KW-0812">Transmembrane</keyword>
<keyword evidence="15" id="KW-1185">Reference proteome</keyword>
<keyword evidence="4 12" id="KW-0349">Heme</keyword>
<dbReference type="GO" id="GO:0016705">
    <property type="term" value="F:oxidoreductase activity, acting on paired donors, with incorporation or reduction of molecular oxygen"/>
    <property type="evidence" value="ECO:0007669"/>
    <property type="project" value="InterPro"/>
</dbReference>
<dbReference type="PANTHER" id="PTHR24305:SF187">
    <property type="entry name" value="P450, PUTATIVE (EUROFUNG)-RELATED"/>
    <property type="match status" value="1"/>
</dbReference>
<dbReference type="EMBL" id="QGMG01000159">
    <property type="protein sequence ID" value="TVY56452.1"/>
    <property type="molecule type" value="Genomic_DNA"/>
</dbReference>